<evidence type="ECO:0000256" key="7">
    <source>
        <dbReference type="SAM" id="Phobius"/>
    </source>
</evidence>
<protein>
    <submittedName>
        <fullName evidence="9">MFS general substrate transporter</fullName>
    </submittedName>
</protein>
<dbReference type="PROSITE" id="PS50850">
    <property type="entry name" value="MFS"/>
    <property type="match status" value="1"/>
</dbReference>
<keyword evidence="4 7" id="KW-0812">Transmembrane</keyword>
<feature type="transmembrane region" description="Helical" evidence="7">
    <location>
        <begin position="361"/>
        <end position="380"/>
    </location>
</feature>
<comment type="caution">
    <text evidence="9">The sequence shown here is derived from an EMBL/GenBank/DDBJ whole genome shotgun (WGS) entry which is preliminary data.</text>
</comment>
<keyword evidence="6 7" id="KW-0472">Membrane</keyword>
<comment type="similarity">
    <text evidence="2">Belongs to the major facilitator superfamily.</text>
</comment>
<reference evidence="9 10" key="1">
    <citation type="journal article" date="2021" name="Environ. Microbiol.">
        <title>Gene family expansions and transcriptome signatures uncover fungal adaptations to wood decay.</title>
        <authorList>
            <person name="Hage H."/>
            <person name="Miyauchi S."/>
            <person name="Viragh M."/>
            <person name="Drula E."/>
            <person name="Min B."/>
            <person name="Chaduli D."/>
            <person name="Navarro D."/>
            <person name="Favel A."/>
            <person name="Norest M."/>
            <person name="Lesage-Meessen L."/>
            <person name="Balint B."/>
            <person name="Merenyi Z."/>
            <person name="de Eugenio L."/>
            <person name="Morin E."/>
            <person name="Martinez A.T."/>
            <person name="Baldrian P."/>
            <person name="Stursova M."/>
            <person name="Martinez M.J."/>
            <person name="Novotny C."/>
            <person name="Magnuson J.K."/>
            <person name="Spatafora J.W."/>
            <person name="Maurice S."/>
            <person name="Pangilinan J."/>
            <person name="Andreopoulos W."/>
            <person name="LaButti K."/>
            <person name="Hundley H."/>
            <person name="Na H."/>
            <person name="Kuo A."/>
            <person name="Barry K."/>
            <person name="Lipzen A."/>
            <person name="Henrissat B."/>
            <person name="Riley R."/>
            <person name="Ahrendt S."/>
            <person name="Nagy L.G."/>
            <person name="Grigoriev I.V."/>
            <person name="Martin F."/>
            <person name="Rosso M.N."/>
        </authorList>
    </citation>
    <scope>NUCLEOTIDE SEQUENCE [LARGE SCALE GENOMIC DNA]</scope>
    <source>
        <strain evidence="9 10">CIRM-BRFM 1785</strain>
    </source>
</reference>
<evidence type="ECO:0000313" key="9">
    <source>
        <dbReference type="EMBL" id="KAH9842837.1"/>
    </source>
</evidence>
<dbReference type="Proteomes" id="UP000814176">
    <property type="component" value="Unassembled WGS sequence"/>
</dbReference>
<gene>
    <name evidence="9" type="ORF">C8Q71DRAFT_734770</name>
</gene>
<dbReference type="RefSeq" id="XP_047783884.1">
    <property type="nucleotide sequence ID" value="XM_047922425.1"/>
</dbReference>
<evidence type="ECO:0000256" key="1">
    <source>
        <dbReference type="ARBA" id="ARBA00004127"/>
    </source>
</evidence>
<feature type="transmembrane region" description="Helical" evidence="7">
    <location>
        <begin position="334"/>
        <end position="354"/>
    </location>
</feature>
<feature type="transmembrane region" description="Helical" evidence="7">
    <location>
        <begin position="229"/>
        <end position="249"/>
    </location>
</feature>
<dbReference type="InterPro" id="IPR051788">
    <property type="entry name" value="MFS_Transporter"/>
</dbReference>
<keyword evidence="5 7" id="KW-1133">Transmembrane helix</keyword>
<proteinExistence type="inferred from homology"/>
<keyword evidence="10" id="KW-1185">Reference proteome</keyword>
<dbReference type="InterPro" id="IPR036259">
    <property type="entry name" value="MFS_trans_sf"/>
</dbReference>
<comment type="subcellular location">
    <subcellularLocation>
        <location evidence="1">Endomembrane system</location>
        <topology evidence="1">Multi-pass membrane protein</topology>
    </subcellularLocation>
</comment>
<feature type="transmembrane region" description="Helical" evidence="7">
    <location>
        <begin position="196"/>
        <end position="217"/>
    </location>
</feature>
<accession>A0ABQ8KUT9</accession>
<evidence type="ECO:0000256" key="2">
    <source>
        <dbReference type="ARBA" id="ARBA00008335"/>
    </source>
</evidence>
<dbReference type="Gene3D" id="1.20.1250.20">
    <property type="entry name" value="MFS general substrate transporter like domains"/>
    <property type="match status" value="2"/>
</dbReference>
<dbReference type="PANTHER" id="PTHR23514">
    <property type="entry name" value="BYPASS OF STOP CODON PROTEIN 6"/>
    <property type="match status" value="1"/>
</dbReference>
<evidence type="ECO:0000256" key="4">
    <source>
        <dbReference type="ARBA" id="ARBA00022692"/>
    </source>
</evidence>
<dbReference type="EMBL" id="JADCUA010000002">
    <property type="protein sequence ID" value="KAH9842837.1"/>
    <property type="molecule type" value="Genomic_DNA"/>
</dbReference>
<feature type="transmembrane region" description="Helical" evidence="7">
    <location>
        <begin position="113"/>
        <end position="133"/>
    </location>
</feature>
<dbReference type="Pfam" id="PF07690">
    <property type="entry name" value="MFS_1"/>
    <property type="match status" value="1"/>
</dbReference>
<feature type="transmembrane region" description="Helical" evidence="7">
    <location>
        <begin position="164"/>
        <end position="184"/>
    </location>
</feature>
<feature type="transmembrane region" description="Helical" evidence="7">
    <location>
        <begin position="450"/>
        <end position="469"/>
    </location>
</feature>
<name>A0ABQ8KUT9_9APHY</name>
<evidence type="ECO:0000256" key="5">
    <source>
        <dbReference type="ARBA" id="ARBA00022989"/>
    </source>
</evidence>
<dbReference type="InterPro" id="IPR011701">
    <property type="entry name" value="MFS"/>
</dbReference>
<dbReference type="InterPro" id="IPR020846">
    <property type="entry name" value="MFS_dom"/>
</dbReference>
<feature type="transmembrane region" description="Helical" evidence="7">
    <location>
        <begin position="386"/>
        <end position="403"/>
    </location>
</feature>
<dbReference type="SUPFAM" id="SSF103473">
    <property type="entry name" value="MFS general substrate transporter"/>
    <property type="match status" value="1"/>
</dbReference>
<evidence type="ECO:0000256" key="3">
    <source>
        <dbReference type="ARBA" id="ARBA00022448"/>
    </source>
</evidence>
<feature type="domain" description="Major facilitator superfamily (MFS) profile" evidence="8">
    <location>
        <begin position="77"/>
        <end position="473"/>
    </location>
</feature>
<evidence type="ECO:0000259" key="8">
    <source>
        <dbReference type="PROSITE" id="PS50850"/>
    </source>
</evidence>
<feature type="transmembrane region" description="Helical" evidence="7">
    <location>
        <begin position="299"/>
        <end position="322"/>
    </location>
</feature>
<feature type="transmembrane region" description="Helical" evidence="7">
    <location>
        <begin position="415"/>
        <end position="438"/>
    </location>
</feature>
<evidence type="ECO:0000256" key="6">
    <source>
        <dbReference type="ARBA" id="ARBA00023136"/>
    </source>
</evidence>
<evidence type="ECO:0000313" key="10">
    <source>
        <dbReference type="Proteomes" id="UP000814176"/>
    </source>
</evidence>
<sequence>MSSTQGIELRPVAHRQDGQFDDLTSRNVVDSASGKSGDPETQLASTASVIRTGEDGSDVAAVSPAQAKIYRWRSRIYFAALCYSYFLEGWNDGSLGPLLPRIQKYYNIGLDVVSLLFVFMTLGFIGGAMANVYLNQRIGFGKVVVVGAVLQLAGYIMIAPAGPFVLMNVGVAFAGLGIAMQMAQCNGFVGSMKQHVRLHFAILHACYGLGAFVSPLVATHFSTVRHWSFHYVIAASIAASNIVCLAVVFRLRRQEDVLADAGQVALPGETPAQAPQAPQTSSGGRNAYTQILRVKEVHLLSIFCLIYVGVEVSLGGWIVTFVEEKRGGNATAGYISSGFFGGLMLGRIVLLWFNHKLGERWSILTYGALVIVLEVTIWTVPSLVENAVAVSLIGLLMGPMYPIMMNHSTALLPQWLRTGAMGYIAGIGQTGSAVLPLVTGLLASKFGIGALQPLVVSMVSTMLVIWAMVPRARRFE</sequence>
<dbReference type="GeneID" id="72003157"/>
<keyword evidence="3" id="KW-0813">Transport</keyword>
<organism evidence="9 10">
    <name type="scientific">Rhodofomes roseus</name>
    <dbReference type="NCBI Taxonomy" id="34475"/>
    <lineage>
        <taxon>Eukaryota</taxon>
        <taxon>Fungi</taxon>
        <taxon>Dikarya</taxon>
        <taxon>Basidiomycota</taxon>
        <taxon>Agaricomycotina</taxon>
        <taxon>Agaricomycetes</taxon>
        <taxon>Polyporales</taxon>
        <taxon>Rhodofomes</taxon>
    </lineage>
</organism>
<dbReference type="PANTHER" id="PTHR23514:SF3">
    <property type="entry name" value="BYPASS OF STOP CODON PROTEIN 6"/>
    <property type="match status" value="1"/>
</dbReference>